<sequence length="87" mass="9822">MYRGATVSKSLKFPEHSWWTEVSRTLVVDRSFQNTRGGQKFPEVSLSLPSNPAHDLISLLNGVGMMNRPPHISPEFLHPHSGGRWIL</sequence>
<evidence type="ECO:0000313" key="1">
    <source>
        <dbReference type="EMBL" id="GIY81171.1"/>
    </source>
</evidence>
<comment type="caution">
    <text evidence="1">The sequence shown here is derived from an EMBL/GenBank/DDBJ whole genome shotgun (WGS) entry which is preliminary data.</text>
</comment>
<protein>
    <submittedName>
        <fullName evidence="1">Uncharacterized protein</fullName>
    </submittedName>
</protein>
<dbReference type="Proteomes" id="UP001054837">
    <property type="component" value="Unassembled WGS sequence"/>
</dbReference>
<dbReference type="EMBL" id="BPLQ01014581">
    <property type="protein sequence ID" value="GIY81171.1"/>
    <property type="molecule type" value="Genomic_DNA"/>
</dbReference>
<accession>A0AAV4WE91</accession>
<gene>
    <name evidence="1" type="ORF">CDAR_548151</name>
</gene>
<evidence type="ECO:0000313" key="2">
    <source>
        <dbReference type="Proteomes" id="UP001054837"/>
    </source>
</evidence>
<keyword evidence="2" id="KW-1185">Reference proteome</keyword>
<reference evidence="1 2" key="1">
    <citation type="submission" date="2021-06" db="EMBL/GenBank/DDBJ databases">
        <title>Caerostris darwini draft genome.</title>
        <authorList>
            <person name="Kono N."/>
            <person name="Arakawa K."/>
        </authorList>
    </citation>
    <scope>NUCLEOTIDE SEQUENCE [LARGE SCALE GENOMIC DNA]</scope>
</reference>
<dbReference type="AlphaFoldDB" id="A0AAV4WE91"/>
<organism evidence="1 2">
    <name type="scientific">Caerostris darwini</name>
    <dbReference type="NCBI Taxonomy" id="1538125"/>
    <lineage>
        <taxon>Eukaryota</taxon>
        <taxon>Metazoa</taxon>
        <taxon>Ecdysozoa</taxon>
        <taxon>Arthropoda</taxon>
        <taxon>Chelicerata</taxon>
        <taxon>Arachnida</taxon>
        <taxon>Araneae</taxon>
        <taxon>Araneomorphae</taxon>
        <taxon>Entelegynae</taxon>
        <taxon>Araneoidea</taxon>
        <taxon>Araneidae</taxon>
        <taxon>Caerostris</taxon>
    </lineage>
</organism>
<proteinExistence type="predicted"/>
<name>A0AAV4WE91_9ARAC</name>